<evidence type="ECO:0000256" key="2">
    <source>
        <dbReference type="ARBA" id="ARBA00022448"/>
    </source>
</evidence>
<dbReference type="GO" id="GO:0016020">
    <property type="term" value="C:membrane"/>
    <property type="evidence" value="ECO:0007669"/>
    <property type="project" value="InterPro"/>
</dbReference>
<dbReference type="EMBL" id="JQFZ01000003">
    <property type="protein sequence ID" value="KGO63303.1"/>
    <property type="molecule type" value="Genomic_DNA"/>
</dbReference>
<dbReference type="CDD" id="cd14824">
    <property type="entry name" value="Longin"/>
    <property type="match status" value="1"/>
</dbReference>
<evidence type="ECO:0000256" key="10">
    <source>
        <dbReference type="SAM" id="Phobius"/>
    </source>
</evidence>
<dbReference type="Pfam" id="PF13774">
    <property type="entry name" value="Longin"/>
    <property type="match status" value="1"/>
</dbReference>
<comment type="caution">
    <text evidence="13">The sequence shown here is derived from an EMBL/GenBank/DDBJ whole genome shotgun (WGS) entry which is preliminary data.</text>
</comment>
<organism evidence="13 14">
    <name type="scientific">Penicillium expansum</name>
    <name type="common">Blue mold rot fungus</name>
    <dbReference type="NCBI Taxonomy" id="27334"/>
    <lineage>
        <taxon>Eukaryota</taxon>
        <taxon>Fungi</taxon>
        <taxon>Dikarya</taxon>
        <taxon>Ascomycota</taxon>
        <taxon>Pezizomycotina</taxon>
        <taxon>Eurotiomycetes</taxon>
        <taxon>Eurotiomycetidae</taxon>
        <taxon>Eurotiales</taxon>
        <taxon>Aspergillaceae</taxon>
        <taxon>Penicillium</taxon>
    </lineage>
</organism>
<dbReference type="PANTHER" id="PTHR35186:SF4">
    <property type="entry name" value="PRION-INHIBITION AND PROPAGATION HELO DOMAIN-CONTAINING PROTEIN"/>
    <property type="match status" value="1"/>
</dbReference>
<dbReference type="RefSeq" id="XP_016603735.1">
    <property type="nucleotide sequence ID" value="XM_016738381.1"/>
</dbReference>
<evidence type="ECO:0000313" key="13">
    <source>
        <dbReference type="EMBL" id="KGO63303.1"/>
    </source>
</evidence>
<dbReference type="GeneID" id="27673800"/>
<dbReference type="GO" id="GO:0012505">
    <property type="term" value="C:endomembrane system"/>
    <property type="evidence" value="ECO:0007669"/>
    <property type="project" value="UniProtKB-SubCell"/>
</dbReference>
<dbReference type="AlphaFoldDB" id="A0A0A2K8S7"/>
<feature type="domain" description="V-SNARE coiled-coil homology" evidence="12">
    <location>
        <begin position="657"/>
        <end position="717"/>
    </location>
</feature>
<evidence type="ECO:0000256" key="5">
    <source>
        <dbReference type="ARBA" id="ARBA00022989"/>
    </source>
</evidence>
<dbReference type="SUPFAM" id="SSF58038">
    <property type="entry name" value="SNARE fusion complex"/>
    <property type="match status" value="1"/>
</dbReference>
<evidence type="ECO:0000256" key="1">
    <source>
        <dbReference type="ARBA" id="ARBA00008025"/>
    </source>
</evidence>
<evidence type="ECO:0000259" key="11">
    <source>
        <dbReference type="PROSITE" id="PS50859"/>
    </source>
</evidence>
<evidence type="ECO:0000313" key="14">
    <source>
        <dbReference type="Proteomes" id="UP000030143"/>
    </source>
</evidence>
<proteinExistence type="inferred from homology"/>
<dbReference type="PROSITE" id="PS50892">
    <property type="entry name" value="V_SNARE"/>
    <property type="match status" value="1"/>
</dbReference>
<keyword evidence="5 10" id="KW-1133">Transmembrane helix</keyword>
<evidence type="ECO:0000256" key="8">
    <source>
        <dbReference type="ARBA" id="ARBA00046280"/>
    </source>
</evidence>
<dbReference type="PANTHER" id="PTHR35186">
    <property type="entry name" value="ANK_REP_REGION DOMAIN-CONTAINING PROTEIN"/>
    <property type="match status" value="1"/>
</dbReference>
<dbReference type="STRING" id="27334.A0A0A2K8S7"/>
<feature type="transmembrane region" description="Helical" evidence="10">
    <location>
        <begin position="721"/>
        <end position="746"/>
    </location>
</feature>
<dbReference type="GO" id="GO:0005737">
    <property type="term" value="C:cytoplasm"/>
    <property type="evidence" value="ECO:0007669"/>
    <property type="project" value="UniProtKB-ARBA"/>
</dbReference>
<comment type="similarity">
    <text evidence="1">Belongs to the synaptobrevin family.</text>
</comment>
<dbReference type="PROSITE" id="PS00417">
    <property type="entry name" value="SYNAPTOBREVIN"/>
    <property type="match status" value="1"/>
</dbReference>
<comment type="subcellular location">
    <subcellularLocation>
        <location evidence="8">Endomembrane system</location>
        <topology evidence="8">Single-pass type IV membrane protein</topology>
    </subcellularLocation>
</comment>
<evidence type="ECO:0000256" key="3">
    <source>
        <dbReference type="ARBA" id="ARBA00022692"/>
    </source>
</evidence>
<reference evidence="13 14" key="1">
    <citation type="journal article" date="2015" name="Mol. Plant Microbe Interact.">
        <title>Genome, transcriptome, and functional analyses of Penicillium expansum provide new insights into secondary metabolism and pathogenicity.</title>
        <authorList>
            <person name="Ballester A.R."/>
            <person name="Marcet-Houben M."/>
            <person name="Levin E."/>
            <person name="Sela N."/>
            <person name="Selma-Lazaro C."/>
            <person name="Carmona L."/>
            <person name="Wisniewski M."/>
            <person name="Droby S."/>
            <person name="Gonzalez-Candelas L."/>
            <person name="Gabaldon T."/>
        </authorList>
    </citation>
    <scope>NUCLEOTIDE SEQUENCE [LARGE SCALE GENOMIC DNA]</scope>
    <source>
        <strain evidence="13 14">MD-8</strain>
    </source>
</reference>
<dbReference type="InterPro" id="IPR001388">
    <property type="entry name" value="Synaptobrevin-like"/>
</dbReference>
<sequence>MEDVANQCGVGEEEIAEMMQDPTDPRWREGDLVKEYVFCQNSVQQYLDTVEDMNEELAKIRDLTAIDGANSQAKPLDKKSHRRQWKKMILVLKKDDITRHLEEAGRLNTFLARLTEQNQPITTTRRVSRRSTKHYVRIHAHAIDLYEIFQNKFPASSSCNCMLQHDVNMKLEFRSAKTTARGLCFHAIFTSSIVFPSRNWREMEMEPWKTNENKLCQDTEHHAQVRFADPPSPTASIYEDISDLCATIIGPSSSRDWLGFITSEKGRQHRIRSMDYHQRLLDFKRIETVSLAQVLRDKSFRQEQRSRLGLKLASSVMQLHTTDWLTDFWSKDDILFLRSLDGTVDFDGPLIRRSFETRNMDLTSISQNLPRPWLNASIPCLYSLGIVLLELWYREIFENLKNEAERKMPPEFSDPLAARRLANEMDSGPNFKNSALRCISGLDALYTSLTEEKFQNEVEEKILSPLEEDLKFYCNIRSIEDYINNFRPAQVVLRWADSAALREMPAGTSSLLYSCIAHRTTILAEHSSPGSSSTVASSLASIILPKITHDKPQKLTFTHERLFVHYIADSPTGNQSDDGNIAEPNSHAPLSFVVVASAEQGRRIPFAYLLEMKRKFLATYEPSTTEFASLPAYGCAAFNNELRSLLQAYNTAPPADSLASARREIDSVRDIMTENIERVLERGERIDLLVDKTDRLGGSAHDFRIRSRGLRRRMWWKNTKLMIMIVVVVIFLLYLFIGMGCGLPAWGKCVGH</sequence>
<dbReference type="Gene3D" id="1.20.5.110">
    <property type="match status" value="1"/>
</dbReference>
<dbReference type="Pfam" id="PF00957">
    <property type="entry name" value="Synaptobrevin"/>
    <property type="match status" value="1"/>
</dbReference>
<dbReference type="VEuPathDB" id="FungiDB:PEXP_082080"/>
<dbReference type="Proteomes" id="UP000030143">
    <property type="component" value="Unassembled WGS sequence"/>
</dbReference>
<keyword evidence="2" id="KW-0813">Transport</keyword>
<dbReference type="SUPFAM" id="SSF64356">
    <property type="entry name" value="SNARE-like"/>
    <property type="match status" value="1"/>
</dbReference>
<dbReference type="FunFam" id="1.20.5.110:FF:000004">
    <property type="entry name" value="Vesicle-associated membrane protein 7"/>
    <property type="match status" value="1"/>
</dbReference>
<keyword evidence="4" id="KW-0653">Protein transport</keyword>
<protein>
    <recommendedName>
        <fullName evidence="7">Synaptobrevin homolog YKT6</fullName>
    </recommendedName>
</protein>
<keyword evidence="3 10" id="KW-0812">Transmembrane</keyword>
<feature type="domain" description="Longin" evidence="11">
    <location>
        <begin position="511"/>
        <end position="646"/>
    </location>
</feature>
<dbReference type="Pfam" id="PF24476">
    <property type="entry name" value="DUF7580"/>
    <property type="match status" value="1"/>
</dbReference>
<keyword evidence="6 10" id="KW-0472">Membrane</keyword>
<name>A0A0A2K8S7_PENEN</name>
<dbReference type="PRINTS" id="PR00219">
    <property type="entry name" value="SYNAPTOBREVN"/>
</dbReference>
<dbReference type="SMART" id="SM01270">
    <property type="entry name" value="Longin"/>
    <property type="match status" value="1"/>
</dbReference>
<dbReference type="InterPro" id="IPR011012">
    <property type="entry name" value="Longin-like_dom_sf"/>
</dbReference>
<evidence type="ECO:0000259" key="12">
    <source>
        <dbReference type="PROSITE" id="PS50892"/>
    </source>
</evidence>
<dbReference type="FunFam" id="3.30.450.50:FF:000017">
    <property type="entry name" value="Synaptobrevin-like protein Sybl1"/>
    <property type="match status" value="1"/>
</dbReference>
<evidence type="ECO:0000256" key="4">
    <source>
        <dbReference type="ARBA" id="ARBA00022927"/>
    </source>
</evidence>
<evidence type="ECO:0000256" key="6">
    <source>
        <dbReference type="ARBA" id="ARBA00023136"/>
    </source>
</evidence>
<dbReference type="GO" id="GO:0015031">
    <property type="term" value="P:protein transport"/>
    <property type="evidence" value="ECO:0007669"/>
    <property type="project" value="UniProtKB-KW"/>
</dbReference>
<accession>A0A0A2K8S7</accession>
<dbReference type="InterPro" id="IPR010908">
    <property type="entry name" value="Longin_dom"/>
</dbReference>
<gene>
    <name evidence="13" type="ORF">PEX2_011040</name>
</gene>
<dbReference type="GO" id="GO:0016192">
    <property type="term" value="P:vesicle-mediated transport"/>
    <property type="evidence" value="ECO:0007669"/>
    <property type="project" value="InterPro"/>
</dbReference>
<evidence type="ECO:0000256" key="7">
    <source>
        <dbReference type="ARBA" id="ARBA00026133"/>
    </source>
</evidence>
<dbReference type="Gene3D" id="3.30.450.50">
    <property type="entry name" value="Longin domain"/>
    <property type="match status" value="1"/>
</dbReference>
<dbReference type="InterPro" id="IPR042855">
    <property type="entry name" value="V_SNARE_CC"/>
</dbReference>
<dbReference type="HOGENOM" id="CLU_370093_0_0_1"/>
<keyword evidence="9" id="KW-0175">Coiled coil</keyword>
<dbReference type="PROSITE" id="PS50859">
    <property type="entry name" value="LONGIN"/>
    <property type="match status" value="1"/>
</dbReference>
<evidence type="ECO:0000256" key="9">
    <source>
        <dbReference type="PROSITE-ProRule" id="PRU00290"/>
    </source>
</evidence>
<dbReference type="InterPro" id="IPR056002">
    <property type="entry name" value="DUF7580"/>
</dbReference>
<keyword evidence="14" id="KW-1185">Reference proteome</keyword>